<proteinExistence type="predicted"/>
<evidence type="ECO:0000313" key="2">
    <source>
        <dbReference type="WBParaSite" id="PS1159_v2.g4673.t1"/>
    </source>
</evidence>
<dbReference type="Proteomes" id="UP000887580">
    <property type="component" value="Unplaced"/>
</dbReference>
<dbReference type="WBParaSite" id="PS1159_v2.g4673.t1">
    <property type="protein sequence ID" value="PS1159_v2.g4673.t1"/>
    <property type="gene ID" value="PS1159_v2.g4673"/>
</dbReference>
<sequence length="410" mass="46734">MEPVLPLSNLPLTTTMPPCPNGTLNERPLTAGDVDYVIQHYIFPIQFIFGVCGNSLNLLVLLSSSMKNQANTFLSAMAFADLAFLFCMVPFSLASFSPFYTNPNFKNFLYLYRAHGIGVANMFSTAATWLVLAVSIERFSGVRRPMHTRFQLRDRRLLSLIGVIFLMASLLTLYQQFEYRVFFTRRCNETVPNIAFVHSLRSTNSYLRKYIKYSKYTQICCGVVLPVLAVAVLNVSLIYFLRRREIIPRATCGNSNDTDFRRTSDFGTFQRQERKVTATVLSIVTCFSITHLPSLVPYFYEMFMNLYIPSALLNNIIAIVNSLLVSGKVLNFVLFCTSSTHFRRRTMMMLNSWCTSRRKKYSSMTSTAIATAPQSNLMITTNKKQQSIQMHTYRKREGLAKMSTVSTQAD</sequence>
<evidence type="ECO:0000313" key="1">
    <source>
        <dbReference type="Proteomes" id="UP000887580"/>
    </source>
</evidence>
<protein>
    <submittedName>
        <fullName evidence="2">G-protein coupled receptors family 1 profile domain-containing protein</fullName>
    </submittedName>
</protein>
<name>A0AC35GG16_9BILA</name>
<reference evidence="2" key="1">
    <citation type="submission" date="2022-11" db="UniProtKB">
        <authorList>
            <consortium name="WormBaseParasite"/>
        </authorList>
    </citation>
    <scope>IDENTIFICATION</scope>
</reference>
<organism evidence="1 2">
    <name type="scientific">Panagrolaimus sp. PS1159</name>
    <dbReference type="NCBI Taxonomy" id="55785"/>
    <lineage>
        <taxon>Eukaryota</taxon>
        <taxon>Metazoa</taxon>
        <taxon>Ecdysozoa</taxon>
        <taxon>Nematoda</taxon>
        <taxon>Chromadorea</taxon>
        <taxon>Rhabditida</taxon>
        <taxon>Tylenchina</taxon>
        <taxon>Panagrolaimomorpha</taxon>
        <taxon>Panagrolaimoidea</taxon>
        <taxon>Panagrolaimidae</taxon>
        <taxon>Panagrolaimus</taxon>
    </lineage>
</organism>
<accession>A0AC35GG16</accession>